<feature type="transmembrane region" description="Helical" evidence="10">
    <location>
        <begin position="49"/>
        <end position="68"/>
    </location>
</feature>
<evidence type="ECO:0000313" key="12">
    <source>
        <dbReference type="EMBL" id="CAL4091552.1"/>
    </source>
</evidence>
<keyword evidence="5 10" id="KW-0812">Transmembrane</keyword>
<feature type="transmembrane region" description="Helical" evidence="10">
    <location>
        <begin position="347"/>
        <end position="371"/>
    </location>
</feature>
<dbReference type="SUPFAM" id="SSF103473">
    <property type="entry name" value="MFS general substrate transporter"/>
    <property type="match status" value="1"/>
</dbReference>
<feature type="transmembrane region" description="Helical" evidence="10">
    <location>
        <begin position="162"/>
        <end position="181"/>
    </location>
</feature>
<evidence type="ECO:0000256" key="4">
    <source>
        <dbReference type="ARBA" id="ARBA00022597"/>
    </source>
</evidence>
<keyword evidence="7 10" id="KW-0472">Membrane</keyword>
<evidence type="ECO:0000256" key="1">
    <source>
        <dbReference type="ARBA" id="ARBA00004651"/>
    </source>
</evidence>
<keyword evidence="3" id="KW-1003">Cell membrane</keyword>
<feature type="transmembrane region" description="Helical" evidence="10">
    <location>
        <begin position="243"/>
        <end position="266"/>
    </location>
</feature>
<dbReference type="PANTHER" id="PTHR48021">
    <property type="match status" value="1"/>
</dbReference>
<feature type="transmembrane region" description="Helical" evidence="10">
    <location>
        <begin position="383"/>
        <end position="400"/>
    </location>
</feature>
<feature type="coiled-coil region" evidence="9">
    <location>
        <begin position="201"/>
        <end position="228"/>
    </location>
</feature>
<dbReference type="GO" id="GO:0022857">
    <property type="term" value="F:transmembrane transporter activity"/>
    <property type="evidence" value="ECO:0007669"/>
    <property type="project" value="InterPro"/>
</dbReference>
<dbReference type="Proteomes" id="UP001497623">
    <property type="component" value="Unassembled WGS sequence"/>
</dbReference>
<evidence type="ECO:0000256" key="5">
    <source>
        <dbReference type="ARBA" id="ARBA00022692"/>
    </source>
</evidence>
<keyword evidence="6 10" id="KW-1133">Transmembrane helix</keyword>
<evidence type="ECO:0000256" key="2">
    <source>
        <dbReference type="ARBA" id="ARBA00022448"/>
    </source>
</evidence>
<dbReference type="Pfam" id="PF00083">
    <property type="entry name" value="Sugar_tr"/>
    <property type="match status" value="1"/>
</dbReference>
<dbReference type="InterPro" id="IPR003663">
    <property type="entry name" value="Sugar/inositol_transpt"/>
</dbReference>
<comment type="similarity">
    <text evidence="8">Belongs to the major facilitator superfamily. Sugar transporter (TC 2.A.1.1) family. Trehalose transporter subfamily.</text>
</comment>
<evidence type="ECO:0000256" key="3">
    <source>
        <dbReference type="ARBA" id="ARBA00022475"/>
    </source>
</evidence>
<proteinExistence type="inferred from homology"/>
<feature type="transmembrane region" description="Helical" evidence="10">
    <location>
        <begin position="107"/>
        <end position="125"/>
    </location>
</feature>
<comment type="caution">
    <text evidence="12">The sequence shown here is derived from an EMBL/GenBank/DDBJ whole genome shotgun (WGS) entry which is preliminary data.</text>
</comment>
<organism evidence="12 13">
    <name type="scientific">Meganyctiphanes norvegica</name>
    <name type="common">Northern krill</name>
    <name type="synonym">Thysanopoda norvegica</name>
    <dbReference type="NCBI Taxonomy" id="48144"/>
    <lineage>
        <taxon>Eukaryota</taxon>
        <taxon>Metazoa</taxon>
        <taxon>Ecdysozoa</taxon>
        <taxon>Arthropoda</taxon>
        <taxon>Crustacea</taxon>
        <taxon>Multicrustacea</taxon>
        <taxon>Malacostraca</taxon>
        <taxon>Eumalacostraca</taxon>
        <taxon>Eucarida</taxon>
        <taxon>Euphausiacea</taxon>
        <taxon>Euphausiidae</taxon>
        <taxon>Meganyctiphanes</taxon>
    </lineage>
</organism>
<feature type="transmembrane region" description="Helical" evidence="10">
    <location>
        <begin position="286"/>
        <end position="305"/>
    </location>
</feature>
<dbReference type="InterPro" id="IPR050549">
    <property type="entry name" value="MFS_Trehalose_Transporter"/>
</dbReference>
<feature type="domain" description="Major facilitator superfamily (MFS) profile" evidence="11">
    <location>
        <begin position="11"/>
        <end position="438"/>
    </location>
</feature>
<protein>
    <recommendedName>
        <fullName evidence="11">Major facilitator superfamily (MFS) profile domain-containing protein</fullName>
    </recommendedName>
</protein>
<dbReference type="GO" id="GO:0005886">
    <property type="term" value="C:plasma membrane"/>
    <property type="evidence" value="ECO:0007669"/>
    <property type="project" value="UniProtKB-SubCell"/>
</dbReference>
<feature type="transmembrane region" description="Helical" evidence="10">
    <location>
        <begin position="137"/>
        <end position="156"/>
    </location>
</feature>
<evidence type="ECO:0000259" key="11">
    <source>
        <dbReference type="PROSITE" id="PS50850"/>
    </source>
</evidence>
<name>A0AAV2QNY0_MEGNR</name>
<feature type="transmembrane region" description="Helical" evidence="10">
    <location>
        <begin position="317"/>
        <end position="335"/>
    </location>
</feature>
<keyword evidence="9" id="KW-0175">Coiled coil</keyword>
<evidence type="ECO:0000256" key="6">
    <source>
        <dbReference type="ARBA" id="ARBA00022989"/>
    </source>
</evidence>
<dbReference type="InterPro" id="IPR036259">
    <property type="entry name" value="MFS_trans_sf"/>
</dbReference>
<dbReference type="EMBL" id="CAXKWB010008576">
    <property type="protein sequence ID" value="CAL4091552.1"/>
    <property type="molecule type" value="Genomic_DNA"/>
</dbReference>
<evidence type="ECO:0000256" key="8">
    <source>
        <dbReference type="ARBA" id="ARBA00024348"/>
    </source>
</evidence>
<dbReference type="PROSITE" id="PS50850">
    <property type="entry name" value="MFS"/>
    <property type="match status" value="1"/>
</dbReference>
<dbReference type="InterPro" id="IPR005828">
    <property type="entry name" value="MFS_sugar_transport-like"/>
</dbReference>
<reference evidence="12 13" key="1">
    <citation type="submission" date="2024-05" db="EMBL/GenBank/DDBJ databases">
        <authorList>
            <person name="Wallberg A."/>
        </authorList>
    </citation>
    <scope>NUCLEOTIDE SEQUENCE [LARGE SCALE GENOMIC DNA]</scope>
</reference>
<dbReference type="PANTHER" id="PTHR48021:SF96">
    <property type="entry name" value="FACILITATED TREHALOSE TRANSPORTER TRET1-1-RELATED"/>
    <property type="match status" value="1"/>
</dbReference>
<feature type="transmembrane region" description="Helical" evidence="10">
    <location>
        <begin position="80"/>
        <end position="101"/>
    </location>
</feature>
<dbReference type="FunFam" id="1.20.1250.20:FF:000218">
    <property type="entry name" value="facilitated trehalose transporter Tret1"/>
    <property type="match status" value="1"/>
</dbReference>
<dbReference type="AlphaFoldDB" id="A0AAV2QNY0"/>
<accession>A0AAV2QNY0</accession>
<keyword evidence="4" id="KW-0762">Sugar transport</keyword>
<keyword evidence="2" id="KW-0813">Transport</keyword>
<evidence type="ECO:0000256" key="7">
    <source>
        <dbReference type="ARBA" id="ARBA00023136"/>
    </source>
</evidence>
<evidence type="ECO:0000256" key="9">
    <source>
        <dbReference type="SAM" id="Coils"/>
    </source>
</evidence>
<dbReference type="PRINTS" id="PR00171">
    <property type="entry name" value="SUGRTRNSPORT"/>
</dbReference>
<comment type="subcellular location">
    <subcellularLocation>
        <location evidence="1">Cell membrane</location>
        <topology evidence="1">Multi-pass membrane protein</topology>
    </subcellularLocation>
</comment>
<feature type="transmembrane region" description="Helical" evidence="10">
    <location>
        <begin position="9"/>
        <end position="29"/>
    </location>
</feature>
<evidence type="ECO:0000256" key="10">
    <source>
        <dbReference type="SAM" id="Phobius"/>
    </source>
</evidence>
<dbReference type="InterPro" id="IPR020846">
    <property type="entry name" value="MFS_dom"/>
</dbReference>
<evidence type="ECO:0000313" key="13">
    <source>
        <dbReference type="Proteomes" id="UP001497623"/>
    </source>
</evidence>
<feature type="transmembrane region" description="Helical" evidence="10">
    <location>
        <begin position="412"/>
        <end position="430"/>
    </location>
</feature>
<gene>
    <name evidence="12" type="ORF">MNOR_LOCUS14371</name>
</gene>
<keyword evidence="13" id="KW-1185">Reference proteome</keyword>
<dbReference type="Gene3D" id="1.20.1250.20">
    <property type="entry name" value="MFS general substrate transporter like domains"/>
    <property type="match status" value="1"/>
</dbReference>
<sequence length="458" mass="49584">MGNDRLRQGLACLGMGVGGWVTGLAMGFTSPALPKMMADPDFSITEEQGSWVGAILPAMALLGSLVAGPMVDRLGRRASLILLMVPFALSWVLVAMSPGIIGVILGRMISGFCVGVQTVAGNVFLPEVIAVKNRNLQAIPAFMGCSGLLLTFWAGAHLTWRGLAWLGCIMCLPTVLFYLPLPETPYFLTSCGRTTESLAALEWLRDSKLEAEKEQEELTKAKNSKSEEANVTLSECFTPPNRWPVLVAISLMITQQFTGINAVIFYSSTIFKSAGAGIDDGTASMLLGACNMIATLIGIGLLGTYERKYLLKRSNQGLLASFVVLILFFSAKHAGGSWSAMTESMSFLSVVAVMTYVFTFAFGWGPIPWVFSGEGLPSRVRGMASSMTIATSWGFAAVVTKTFSMLNESFGIHYTFTIYAVLTAISYTILEPYIPETFQKSPIDMDKHYLEASTKKEK</sequence>